<comment type="caution">
    <text evidence="2">The sequence shown here is derived from an EMBL/GenBank/DDBJ whole genome shotgun (WGS) entry which is preliminary data.</text>
</comment>
<organism evidence="2 3">
    <name type="scientific">Xylaria grammica</name>
    <dbReference type="NCBI Taxonomy" id="363999"/>
    <lineage>
        <taxon>Eukaryota</taxon>
        <taxon>Fungi</taxon>
        <taxon>Dikarya</taxon>
        <taxon>Ascomycota</taxon>
        <taxon>Pezizomycotina</taxon>
        <taxon>Sordariomycetes</taxon>
        <taxon>Xylariomycetidae</taxon>
        <taxon>Xylariales</taxon>
        <taxon>Xylariaceae</taxon>
        <taxon>Xylaria</taxon>
    </lineage>
</organism>
<proteinExistence type="predicted"/>
<feature type="transmembrane region" description="Helical" evidence="1">
    <location>
        <begin position="6"/>
        <end position="24"/>
    </location>
</feature>
<feature type="transmembrane region" description="Helical" evidence="1">
    <location>
        <begin position="190"/>
        <end position="212"/>
    </location>
</feature>
<evidence type="ECO:0008006" key="4">
    <source>
        <dbReference type="Google" id="ProtNLM"/>
    </source>
</evidence>
<dbReference type="AlphaFoldDB" id="A0A439DHC3"/>
<dbReference type="Proteomes" id="UP000286045">
    <property type="component" value="Unassembled WGS sequence"/>
</dbReference>
<keyword evidence="1" id="KW-0812">Transmembrane</keyword>
<keyword evidence="1" id="KW-1133">Transmembrane helix</keyword>
<sequence>MSGAIAIWLCNGLVTCLIFARLGLRKWRRFKFTMGDWCLVVALVFNGLRVVGDYYTNKYGTPLNTSVRRVIAPAAEDESTGLELTTEEQNDLVLAGKLAIASRVAIVVVSYDRLWIITYELSNIITDTMLFFQPILLILGAPISKWERAWLSLFGLGAVLVFGLGALLIAVEVIRLVEGLPFTNVILNRIVWGSIEVIIAASVATLPSIYILMRLGFGKRQQEDWDKTQGESGELVVADIDIWDGNMPARRKRPPDTVHLGVGRSSRISSRLRGADGDLRDTLSGWIELEEVDIESAAEVPSPEPDDAEQRGGGIFIATEINQETHQAWESDERPRIVTIPRRAKLDGALV</sequence>
<protein>
    <recommendedName>
        <fullName evidence="4">Integral membrane protein</fullName>
    </recommendedName>
</protein>
<evidence type="ECO:0000313" key="3">
    <source>
        <dbReference type="Proteomes" id="UP000286045"/>
    </source>
</evidence>
<dbReference type="PANTHER" id="PTHR33048:SF166">
    <property type="entry name" value="PTH11-LIKE INTEGRAL MEMBRANE PROTEIN"/>
    <property type="match status" value="1"/>
</dbReference>
<dbReference type="InterPro" id="IPR052337">
    <property type="entry name" value="SAT4-like"/>
</dbReference>
<evidence type="ECO:0000313" key="2">
    <source>
        <dbReference type="EMBL" id="RWA13805.1"/>
    </source>
</evidence>
<keyword evidence="3" id="KW-1185">Reference proteome</keyword>
<dbReference type="STRING" id="363999.A0A439DHC3"/>
<dbReference type="PANTHER" id="PTHR33048">
    <property type="entry name" value="PTH11-LIKE INTEGRAL MEMBRANE PROTEIN (AFU_ORTHOLOGUE AFUA_5G11245)"/>
    <property type="match status" value="1"/>
</dbReference>
<accession>A0A439DHC3</accession>
<keyword evidence="1" id="KW-0472">Membrane</keyword>
<dbReference type="EMBL" id="RYZI01000019">
    <property type="protein sequence ID" value="RWA13805.1"/>
    <property type="molecule type" value="Genomic_DNA"/>
</dbReference>
<gene>
    <name evidence="2" type="ORF">EKO27_g1304</name>
</gene>
<name>A0A439DHC3_9PEZI</name>
<feature type="transmembrane region" description="Helical" evidence="1">
    <location>
        <begin position="150"/>
        <end position="170"/>
    </location>
</feature>
<evidence type="ECO:0000256" key="1">
    <source>
        <dbReference type="SAM" id="Phobius"/>
    </source>
</evidence>
<reference evidence="2 3" key="1">
    <citation type="submission" date="2018-12" db="EMBL/GenBank/DDBJ databases">
        <title>Draft genome sequence of Xylaria grammica IHI A82.</title>
        <authorList>
            <person name="Buettner E."/>
            <person name="Kellner H."/>
        </authorList>
    </citation>
    <scope>NUCLEOTIDE SEQUENCE [LARGE SCALE GENOMIC DNA]</scope>
    <source>
        <strain evidence="2 3">IHI A82</strain>
    </source>
</reference>